<reference evidence="1" key="2">
    <citation type="journal article" date="2015" name="Fish Shellfish Immunol.">
        <title>Early steps in the European eel (Anguilla anguilla)-Vibrio vulnificus interaction in the gills: Role of the RtxA13 toxin.</title>
        <authorList>
            <person name="Callol A."/>
            <person name="Pajuelo D."/>
            <person name="Ebbesson L."/>
            <person name="Teles M."/>
            <person name="MacKenzie S."/>
            <person name="Amaro C."/>
        </authorList>
    </citation>
    <scope>NUCLEOTIDE SEQUENCE</scope>
</reference>
<reference evidence="1" key="1">
    <citation type="submission" date="2014-11" db="EMBL/GenBank/DDBJ databases">
        <authorList>
            <person name="Amaro Gonzalez C."/>
        </authorList>
    </citation>
    <scope>NUCLEOTIDE SEQUENCE</scope>
</reference>
<accession>A0A0E9QJ94</accession>
<proteinExistence type="predicted"/>
<organism evidence="1">
    <name type="scientific">Anguilla anguilla</name>
    <name type="common">European freshwater eel</name>
    <name type="synonym">Muraena anguilla</name>
    <dbReference type="NCBI Taxonomy" id="7936"/>
    <lineage>
        <taxon>Eukaryota</taxon>
        <taxon>Metazoa</taxon>
        <taxon>Chordata</taxon>
        <taxon>Craniata</taxon>
        <taxon>Vertebrata</taxon>
        <taxon>Euteleostomi</taxon>
        <taxon>Actinopterygii</taxon>
        <taxon>Neopterygii</taxon>
        <taxon>Teleostei</taxon>
        <taxon>Anguilliformes</taxon>
        <taxon>Anguillidae</taxon>
        <taxon>Anguilla</taxon>
    </lineage>
</organism>
<dbReference type="EMBL" id="GBXM01092167">
    <property type="protein sequence ID" value="JAH16410.1"/>
    <property type="molecule type" value="Transcribed_RNA"/>
</dbReference>
<sequence>MEIFSSATYDTPLHDCLNAYVSVRRASTCIAGLLMLHCHGCRSAMMALNAIISHLLMLTLMRG</sequence>
<protein>
    <submittedName>
        <fullName evidence="1">Uncharacterized protein</fullName>
    </submittedName>
</protein>
<evidence type="ECO:0000313" key="1">
    <source>
        <dbReference type="EMBL" id="JAH16410.1"/>
    </source>
</evidence>
<name>A0A0E9QJ94_ANGAN</name>
<dbReference type="AlphaFoldDB" id="A0A0E9QJ94"/>